<dbReference type="GO" id="GO:0005506">
    <property type="term" value="F:iron ion binding"/>
    <property type="evidence" value="ECO:0007669"/>
    <property type="project" value="InterPro"/>
</dbReference>
<accession>A0A9P8T9T2</accession>
<dbReference type="InterPro" id="IPR035433">
    <property type="entry name" value="NFU1-like"/>
</dbReference>
<dbReference type="PANTHER" id="PTHR11178:SF1">
    <property type="entry name" value="NFU1 IRON-SULFUR CLUSTER SCAFFOLD HOMOLOG, MITOCHONDRIAL"/>
    <property type="match status" value="1"/>
</dbReference>
<feature type="region of interest" description="Disordered" evidence="2">
    <location>
        <begin position="226"/>
        <end position="247"/>
    </location>
</feature>
<evidence type="ECO:0000313" key="4">
    <source>
        <dbReference type="EMBL" id="KAH3671673.1"/>
    </source>
</evidence>
<dbReference type="GeneID" id="70232346"/>
<evidence type="ECO:0000256" key="2">
    <source>
        <dbReference type="SAM" id="MobiDB-lite"/>
    </source>
</evidence>
<reference evidence="4" key="2">
    <citation type="submission" date="2021-01" db="EMBL/GenBank/DDBJ databases">
        <authorList>
            <person name="Schikora-Tamarit M.A."/>
        </authorList>
    </citation>
    <scope>NUCLEOTIDE SEQUENCE</scope>
    <source>
        <strain evidence="4">CBS6075</strain>
    </source>
</reference>
<name>A0A9P8T9T2_9ASCO</name>
<dbReference type="GO" id="GO:0005739">
    <property type="term" value="C:mitochondrion"/>
    <property type="evidence" value="ECO:0007669"/>
    <property type="project" value="TreeGrafter"/>
</dbReference>
<dbReference type="InterPro" id="IPR001075">
    <property type="entry name" value="NIF_FeS_clus_asmbl_NifU_C"/>
</dbReference>
<dbReference type="Proteomes" id="UP000769157">
    <property type="component" value="Unassembled WGS sequence"/>
</dbReference>
<proteinExistence type="inferred from homology"/>
<dbReference type="EMBL" id="JAEUBE010000055">
    <property type="protein sequence ID" value="KAH3671673.1"/>
    <property type="molecule type" value="Genomic_DNA"/>
</dbReference>
<feature type="domain" description="Scaffold protein Nfu/NifU N-terminal" evidence="3">
    <location>
        <begin position="24"/>
        <end position="117"/>
    </location>
</feature>
<sequence>MIMFASRSIRPRQFLPTQLRRLFIQTQLTPNENALKFVPSEFKFLPSSTTPTLEVSNVKDALNKSELAFKLFSANDKSIESILFGYNFITVVKGEQHNWSLLKPEIFSILTEHLNSGQAVINQDYMEILRQQTEEADEADEYEDEDEVIALITELLTTRIQPAIQEDGGDIKFVKFDEDTGTVHLKLIGACKSCSSSEITLKNGIEEMLKFYIDEVKHVQQIADEEDQPESIINDYRPIKKEQSSSL</sequence>
<dbReference type="SMART" id="SM00932">
    <property type="entry name" value="Nfu_N"/>
    <property type="match status" value="1"/>
</dbReference>
<keyword evidence="5" id="KW-1185">Reference proteome</keyword>
<dbReference type="InterPro" id="IPR034904">
    <property type="entry name" value="FSCA_dom_sf"/>
</dbReference>
<dbReference type="InterPro" id="IPR014824">
    <property type="entry name" value="Nfu/NifU_N"/>
</dbReference>
<dbReference type="InterPro" id="IPR036498">
    <property type="entry name" value="Nfu/NifU_N_sf"/>
</dbReference>
<gene>
    <name evidence="4" type="ORF">OGAPHI_000378</name>
</gene>
<dbReference type="OrthoDB" id="565552at2759"/>
<dbReference type="Pfam" id="PF08712">
    <property type="entry name" value="Nfu_N"/>
    <property type="match status" value="1"/>
</dbReference>
<dbReference type="RefSeq" id="XP_046064849.1">
    <property type="nucleotide sequence ID" value="XM_046204807.1"/>
</dbReference>
<dbReference type="FunFam" id="3.30.300.130:FF:000001">
    <property type="entry name" value="NFU1 iron-sulfur cluster scaffold"/>
    <property type="match status" value="1"/>
</dbReference>
<dbReference type="SUPFAM" id="SSF117916">
    <property type="entry name" value="Fe-S cluster assembly (FSCA) domain-like"/>
    <property type="match status" value="1"/>
</dbReference>
<dbReference type="Gene3D" id="3.30.300.130">
    <property type="entry name" value="Fe-S cluster assembly (FSCA)"/>
    <property type="match status" value="1"/>
</dbReference>
<evidence type="ECO:0000256" key="1">
    <source>
        <dbReference type="ARBA" id="ARBA00006420"/>
    </source>
</evidence>
<dbReference type="Pfam" id="PF01106">
    <property type="entry name" value="NifU"/>
    <property type="match status" value="1"/>
</dbReference>
<dbReference type="AlphaFoldDB" id="A0A9P8T9T2"/>
<dbReference type="PANTHER" id="PTHR11178">
    <property type="entry name" value="IRON-SULFUR CLUSTER SCAFFOLD PROTEIN NFU-RELATED"/>
    <property type="match status" value="1"/>
</dbReference>
<dbReference type="PIRSF" id="PIRSF036773">
    <property type="entry name" value="HIRIP5"/>
    <property type="match status" value="1"/>
</dbReference>
<organism evidence="4 5">
    <name type="scientific">Ogataea philodendri</name>
    <dbReference type="NCBI Taxonomy" id="1378263"/>
    <lineage>
        <taxon>Eukaryota</taxon>
        <taxon>Fungi</taxon>
        <taxon>Dikarya</taxon>
        <taxon>Ascomycota</taxon>
        <taxon>Saccharomycotina</taxon>
        <taxon>Pichiomycetes</taxon>
        <taxon>Pichiales</taxon>
        <taxon>Pichiaceae</taxon>
        <taxon>Ogataea</taxon>
    </lineage>
</organism>
<reference evidence="4" key="1">
    <citation type="journal article" date="2021" name="Open Biol.">
        <title>Shared evolutionary footprints suggest mitochondrial oxidative damage underlies multiple complex I losses in fungi.</title>
        <authorList>
            <person name="Schikora-Tamarit M.A."/>
            <person name="Marcet-Houben M."/>
            <person name="Nosek J."/>
            <person name="Gabaldon T."/>
        </authorList>
    </citation>
    <scope>NUCLEOTIDE SEQUENCE</scope>
    <source>
        <strain evidence="4">CBS6075</strain>
    </source>
</reference>
<evidence type="ECO:0000313" key="5">
    <source>
        <dbReference type="Proteomes" id="UP000769157"/>
    </source>
</evidence>
<comment type="similarity">
    <text evidence="1">Belongs to the NifU family.</text>
</comment>
<protein>
    <recommendedName>
        <fullName evidence="3">Scaffold protein Nfu/NifU N-terminal domain-containing protein</fullName>
    </recommendedName>
</protein>
<comment type="caution">
    <text evidence="4">The sequence shown here is derived from an EMBL/GenBank/DDBJ whole genome shotgun (WGS) entry which is preliminary data.</text>
</comment>
<evidence type="ECO:0000259" key="3">
    <source>
        <dbReference type="SMART" id="SM00932"/>
    </source>
</evidence>
<feature type="compositionally biased region" description="Basic and acidic residues" evidence="2">
    <location>
        <begin position="237"/>
        <end position="247"/>
    </location>
</feature>
<dbReference type="Gene3D" id="3.30.1370.70">
    <property type="entry name" value="Scaffold protein Nfu/NifU, N-terminal domain"/>
    <property type="match status" value="1"/>
</dbReference>
<dbReference type="GO" id="GO:0016226">
    <property type="term" value="P:iron-sulfur cluster assembly"/>
    <property type="evidence" value="ECO:0007669"/>
    <property type="project" value="InterPro"/>
</dbReference>
<dbReference type="GO" id="GO:0051536">
    <property type="term" value="F:iron-sulfur cluster binding"/>
    <property type="evidence" value="ECO:0007669"/>
    <property type="project" value="InterPro"/>
</dbReference>
<dbReference type="SUPFAM" id="SSF110836">
    <property type="entry name" value="Hypothetical protein SAV1430"/>
    <property type="match status" value="1"/>
</dbReference>